<evidence type="ECO:0000256" key="6">
    <source>
        <dbReference type="ARBA" id="ARBA00023014"/>
    </source>
</evidence>
<dbReference type="GO" id="GO:0051539">
    <property type="term" value="F:4 iron, 4 sulfur cluster binding"/>
    <property type="evidence" value="ECO:0007669"/>
    <property type="project" value="UniProtKB-UniRule"/>
</dbReference>
<comment type="PTM">
    <text evidence="11">The Fe-S cluster can be nitrosylated by nitric oxide (NO).</text>
</comment>
<comment type="subcellular location">
    <subcellularLocation>
        <location evidence="1 11">Cytoplasm</location>
    </subcellularLocation>
</comment>
<dbReference type="PROSITE" id="PS51674">
    <property type="entry name" value="4FE4S_WBL"/>
    <property type="match status" value="1"/>
</dbReference>
<evidence type="ECO:0000313" key="14">
    <source>
        <dbReference type="Proteomes" id="UP000218944"/>
    </source>
</evidence>
<keyword evidence="11" id="KW-0963">Cytoplasm</keyword>
<accession>A0A2A2DCB1</accession>
<evidence type="ECO:0000256" key="1">
    <source>
        <dbReference type="ARBA" id="ARBA00004496"/>
    </source>
</evidence>
<proteinExistence type="inferred from homology"/>
<dbReference type="AlphaFoldDB" id="A0A2A2DCB1"/>
<comment type="PTM">
    <text evidence="11">Upon Fe-S cluster removal intramolecular disulfide bonds are formed.</text>
</comment>
<keyword evidence="8 11" id="KW-0238">DNA-binding</keyword>
<keyword evidence="3 11" id="KW-0004">4Fe-4S</keyword>
<evidence type="ECO:0000256" key="11">
    <source>
        <dbReference type="HAMAP-Rule" id="MF_01479"/>
    </source>
</evidence>
<keyword evidence="10 11" id="KW-0804">Transcription</keyword>
<feature type="binding site" evidence="11">
    <location>
        <position position="50"/>
    </location>
    <ligand>
        <name>[4Fe-4S] cluster</name>
        <dbReference type="ChEBI" id="CHEBI:49883"/>
    </ligand>
</feature>
<keyword evidence="9 11" id="KW-1015">Disulfide bond</keyword>
<keyword evidence="5 11" id="KW-0408">Iron</keyword>
<dbReference type="InterPro" id="IPR003482">
    <property type="entry name" value="Whib"/>
</dbReference>
<keyword evidence="7 11" id="KW-0805">Transcription regulation</keyword>
<dbReference type="GO" id="GO:0046872">
    <property type="term" value="F:metal ion binding"/>
    <property type="evidence" value="ECO:0007669"/>
    <property type="project" value="UniProtKB-KW"/>
</dbReference>
<dbReference type="GO" id="GO:0047134">
    <property type="term" value="F:protein-disulfide reductase [NAD(P)H] activity"/>
    <property type="evidence" value="ECO:0007669"/>
    <property type="project" value="TreeGrafter"/>
</dbReference>
<protein>
    <recommendedName>
        <fullName evidence="11">Transcriptional regulator WhiB</fullName>
    </recommendedName>
</protein>
<dbReference type="PANTHER" id="PTHR38839">
    <property type="entry name" value="TRANSCRIPTIONAL REGULATOR WHID-RELATED"/>
    <property type="match status" value="1"/>
</dbReference>
<feature type="binding site" evidence="11">
    <location>
        <position position="26"/>
    </location>
    <ligand>
        <name>[4Fe-4S] cluster</name>
        <dbReference type="ChEBI" id="CHEBI:49883"/>
    </ligand>
</feature>
<dbReference type="GO" id="GO:0005737">
    <property type="term" value="C:cytoplasm"/>
    <property type="evidence" value="ECO:0007669"/>
    <property type="project" value="UniProtKB-SubCell"/>
</dbReference>
<dbReference type="EMBL" id="NSJV01000085">
    <property type="protein sequence ID" value="PAU50118.1"/>
    <property type="molecule type" value="Genomic_DNA"/>
</dbReference>
<comment type="cofactor">
    <cofactor evidence="11">
        <name>[4Fe-4S] cluster</name>
        <dbReference type="ChEBI" id="CHEBI:49883"/>
    </cofactor>
    <text evidence="11">Binds 1 [4Fe-4S] cluster per subunit. Following nitrosylation of the [4Fe-4S] cluster binds 1 [4Fe-8(NO)] cluster per subunit.</text>
</comment>
<dbReference type="Proteomes" id="UP000218944">
    <property type="component" value="Unassembled WGS sequence"/>
</dbReference>
<name>A0A2A2DCB1_9ACTN</name>
<reference evidence="13 14" key="1">
    <citation type="submission" date="2017-08" db="EMBL/GenBank/DDBJ databases">
        <title>Genome sequence of Streptomyces albireticuli NRRL B-1670.</title>
        <authorList>
            <person name="Graham D.E."/>
            <person name="Mahan K.M."/>
            <person name="Klingeman D.M."/>
            <person name="Hettich R.L."/>
            <person name="Parry R.J."/>
            <person name="Spain J.C."/>
        </authorList>
    </citation>
    <scope>NUCLEOTIDE SEQUENCE [LARGE SCALE GENOMIC DNA]</scope>
    <source>
        <strain evidence="13 14">NRRL B-1670</strain>
    </source>
</reference>
<feature type="binding site" evidence="11">
    <location>
        <position position="59"/>
    </location>
    <ligand>
        <name>[4Fe-4S] cluster</name>
        <dbReference type="ChEBI" id="CHEBI:49883"/>
    </ligand>
</feature>
<feature type="domain" description="4Fe-4S Wbl-type" evidence="12">
    <location>
        <begin position="25"/>
        <end position="83"/>
    </location>
</feature>
<dbReference type="InterPro" id="IPR034768">
    <property type="entry name" value="4FE4S_WBL"/>
</dbReference>
<dbReference type="RefSeq" id="WP_095579103.1">
    <property type="nucleotide sequence ID" value="NZ_JAJQQQ010000045.1"/>
</dbReference>
<dbReference type="GO" id="GO:0035731">
    <property type="term" value="F:dinitrosyl-iron complex binding"/>
    <property type="evidence" value="ECO:0007669"/>
    <property type="project" value="UniProtKB-UniRule"/>
</dbReference>
<keyword evidence="4 11" id="KW-0479">Metal-binding</keyword>
<evidence type="ECO:0000313" key="13">
    <source>
        <dbReference type="EMBL" id="PAU50118.1"/>
    </source>
</evidence>
<evidence type="ECO:0000256" key="4">
    <source>
        <dbReference type="ARBA" id="ARBA00022723"/>
    </source>
</evidence>
<dbReference type="GO" id="GO:0045892">
    <property type="term" value="P:negative regulation of DNA-templated transcription"/>
    <property type="evidence" value="ECO:0007669"/>
    <property type="project" value="TreeGrafter"/>
</dbReference>
<keyword evidence="14" id="KW-1185">Reference proteome</keyword>
<evidence type="ECO:0000256" key="9">
    <source>
        <dbReference type="ARBA" id="ARBA00023157"/>
    </source>
</evidence>
<evidence type="ECO:0000256" key="10">
    <source>
        <dbReference type="ARBA" id="ARBA00023163"/>
    </source>
</evidence>
<sequence>MIFQDRDTLDSAPPFWDRLWRHRAACAGRDTRPFFSPDTSPLLKEALGTCLRCPVSTECLAFALDERIPYGIYGGARANWRRALLIRRPDVKSWSDLLANARAEHYRKNPHPRSGQR</sequence>
<organism evidence="13 14">
    <name type="scientific">Streptomyces albireticuli</name>
    <dbReference type="NCBI Taxonomy" id="1940"/>
    <lineage>
        <taxon>Bacteria</taxon>
        <taxon>Bacillati</taxon>
        <taxon>Actinomycetota</taxon>
        <taxon>Actinomycetes</taxon>
        <taxon>Kitasatosporales</taxon>
        <taxon>Streptomycetaceae</taxon>
        <taxon>Streptomyces</taxon>
    </lineage>
</organism>
<evidence type="ECO:0000256" key="8">
    <source>
        <dbReference type="ARBA" id="ARBA00023125"/>
    </source>
</evidence>
<evidence type="ECO:0000259" key="12">
    <source>
        <dbReference type="PROSITE" id="PS51674"/>
    </source>
</evidence>
<dbReference type="GO" id="GO:0003677">
    <property type="term" value="F:DNA binding"/>
    <property type="evidence" value="ECO:0007669"/>
    <property type="project" value="UniProtKB-UniRule"/>
</dbReference>
<dbReference type="Pfam" id="PF02467">
    <property type="entry name" value="Whib"/>
    <property type="match status" value="1"/>
</dbReference>
<evidence type="ECO:0000256" key="7">
    <source>
        <dbReference type="ARBA" id="ARBA00023015"/>
    </source>
</evidence>
<comment type="similarity">
    <text evidence="2 11">Belongs to the WhiB family.</text>
</comment>
<dbReference type="GO" id="GO:0045454">
    <property type="term" value="P:cell redox homeostasis"/>
    <property type="evidence" value="ECO:0007669"/>
    <property type="project" value="TreeGrafter"/>
</dbReference>
<comment type="caution">
    <text evidence="13">The sequence shown here is derived from an EMBL/GenBank/DDBJ whole genome shotgun (WGS) entry which is preliminary data.</text>
</comment>
<gene>
    <name evidence="11" type="primary">whiB</name>
    <name evidence="13" type="ORF">CK936_04275</name>
</gene>
<feature type="binding site" evidence="11">
    <location>
        <position position="53"/>
    </location>
    <ligand>
        <name>[4Fe-4S] cluster</name>
        <dbReference type="ChEBI" id="CHEBI:49883"/>
    </ligand>
</feature>
<comment type="function">
    <text evidence="11">Acts as a transcriptional regulator. Probably redox-responsive. The apo- but not holo-form probably binds DNA.</text>
</comment>
<evidence type="ECO:0000256" key="5">
    <source>
        <dbReference type="ARBA" id="ARBA00023004"/>
    </source>
</evidence>
<keyword evidence="6 11" id="KW-0411">Iron-sulfur</keyword>
<evidence type="ECO:0000256" key="3">
    <source>
        <dbReference type="ARBA" id="ARBA00022485"/>
    </source>
</evidence>
<dbReference type="HAMAP" id="MF_01479">
    <property type="entry name" value="WhiB"/>
    <property type="match status" value="1"/>
</dbReference>
<evidence type="ECO:0000256" key="2">
    <source>
        <dbReference type="ARBA" id="ARBA00006597"/>
    </source>
</evidence>